<feature type="transmembrane region" description="Helical" evidence="7">
    <location>
        <begin position="364"/>
        <end position="381"/>
    </location>
</feature>
<feature type="transmembrane region" description="Helical" evidence="7">
    <location>
        <begin position="172"/>
        <end position="195"/>
    </location>
</feature>
<dbReference type="InterPro" id="IPR004299">
    <property type="entry name" value="MBOAT_fam"/>
</dbReference>
<evidence type="ECO:0000256" key="4">
    <source>
        <dbReference type="ARBA" id="ARBA00022989"/>
    </source>
</evidence>
<dbReference type="OrthoDB" id="2189411at2759"/>
<feature type="transmembrane region" description="Helical" evidence="7">
    <location>
        <begin position="132"/>
        <end position="152"/>
    </location>
</feature>
<dbReference type="RefSeq" id="XP_024331399.1">
    <property type="nucleotide sequence ID" value="XM_024474096.1"/>
</dbReference>
<dbReference type="EMBL" id="JPQZ01000015">
    <property type="protein sequence ID" value="KKO75657.1"/>
    <property type="molecule type" value="Genomic_DNA"/>
</dbReference>
<dbReference type="PANTHER" id="PTHR13906">
    <property type="entry name" value="PORCUPINE"/>
    <property type="match status" value="1"/>
</dbReference>
<dbReference type="Pfam" id="PF03062">
    <property type="entry name" value="MBOAT"/>
    <property type="match status" value="1"/>
</dbReference>
<dbReference type="GO" id="GO:0016020">
    <property type="term" value="C:membrane"/>
    <property type="evidence" value="ECO:0007669"/>
    <property type="project" value="UniProtKB-SubCell"/>
</dbReference>
<keyword evidence="6" id="KW-0012">Acyltransferase</keyword>
<comment type="caution">
    <text evidence="8">The sequence shown here is derived from an EMBL/GenBank/DDBJ whole genome shotgun (WGS) entry which is preliminary data.</text>
</comment>
<organism evidence="8 9">
    <name type="scientific">Vairimorpha ceranae</name>
    <dbReference type="NCBI Taxonomy" id="40302"/>
    <lineage>
        <taxon>Eukaryota</taxon>
        <taxon>Fungi</taxon>
        <taxon>Fungi incertae sedis</taxon>
        <taxon>Microsporidia</taxon>
        <taxon>Nosematidae</taxon>
        <taxon>Vairimorpha</taxon>
    </lineage>
</organism>
<dbReference type="Proteomes" id="UP000034350">
    <property type="component" value="Unassembled WGS sequence"/>
</dbReference>
<dbReference type="GO" id="GO:0030258">
    <property type="term" value="P:lipid modification"/>
    <property type="evidence" value="ECO:0007669"/>
    <property type="project" value="TreeGrafter"/>
</dbReference>
<dbReference type="GeneID" id="36319003"/>
<evidence type="ECO:0000256" key="3">
    <source>
        <dbReference type="ARBA" id="ARBA00022692"/>
    </source>
</evidence>
<accession>A0A0F9YSW8</accession>
<gene>
    <name evidence="8" type="ORF">AAJ76_1500038091</name>
</gene>
<proteinExistence type="predicted"/>
<keyword evidence="2" id="KW-0808">Transferase</keyword>
<evidence type="ECO:0000313" key="9">
    <source>
        <dbReference type="Proteomes" id="UP000034350"/>
    </source>
</evidence>
<dbReference type="PANTHER" id="PTHR13906:SF4">
    <property type="entry name" value="LYSOPHOSPHOLIPID ACYLTRANSFERASE 6"/>
    <property type="match status" value="1"/>
</dbReference>
<evidence type="ECO:0000256" key="6">
    <source>
        <dbReference type="ARBA" id="ARBA00023315"/>
    </source>
</evidence>
<reference evidence="8 9" key="1">
    <citation type="journal article" date="2015" name="Environ. Microbiol.">
        <title>Genome analyses suggest the presence of polyploidy and recent human-driven expansions in eight global populations of the honeybee pathogen Nosema ceranae.</title>
        <authorList>
            <person name="Pelin A."/>
            <person name="Selman M."/>
            <person name="Aris-Brosou S."/>
            <person name="Farinelli L."/>
            <person name="Corradi N."/>
        </authorList>
    </citation>
    <scope>NUCLEOTIDE SEQUENCE [LARGE SCALE GENOMIC DNA]</scope>
    <source>
        <strain evidence="8 9">PA08 1199</strain>
    </source>
</reference>
<evidence type="ECO:0000256" key="5">
    <source>
        <dbReference type="ARBA" id="ARBA00023136"/>
    </source>
</evidence>
<dbReference type="AlphaFoldDB" id="A0A0F9YSW8"/>
<dbReference type="VEuPathDB" id="MicrosporidiaDB:G9O61_00g012480"/>
<keyword evidence="3 7" id="KW-0812">Transmembrane</keyword>
<protein>
    <submittedName>
        <fullName evidence="8">Membrane protein</fullName>
    </submittedName>
</protein>
<feature type="transmembrane region" description="Helical" evidence="7">
    <location>
        <begin position="335"/>
        <end position="352"/>
    </location>
</feature>
<dbReference type="InterPro" id="IPR049941">
    <property type="entry name" value="LPLAT_7/PORCN-like"/>
</dbReference>
<evidence type="ECO:0000256" key="1">
    <source>
        <dbReference type="ARBA" id="ARBA00004141"/>
    </source>
</evidence>
<feature type="transmembrane region" description="Helical" evidence="7">
    <location>
        <begin position="280"/>
        <end position="297"/>
    </location>
</feature>
<keyword evidence="9" id="KW-1185">Reference proteome</keyword>
<feature type="transmembrane region" description="Helical" evidence="7">
    <location>
        <begin position="100"/>
        <end position="120"/>
    </location>
</feature>
<comment type="subcellular location">
    <subcellularLocation>
        <location evidence="1">Membrane</location>
        <topology evidence="1">Multi-pass membrane protein</topology>
    </subcellularLocation>
</comment>
<keyword evidence="4 7" id="KW-1133">Transmembrane helix</keyword>
<evidence type="ECO:0000256" key="7">
    <source>
        <dbReference type="SAM" id="Phobius"/>
    </source>
</evidence>
<evidence type="ECO:0000256" key="2">
    <source>
        <dbReference type="ARBA" id="ARBA00022679"/>
    </source>
</evidence>
<dbReference type="VEuPathDB" id="MicrosporidiaDB:AAJ76_1500038091"/>
<feature type="transmembrane region" description="Helical" evidence="7">
    <location>
        <begin position="12"/>
        <end position="30"/>
    </location>
</feature>
<feature type="transmembrane region" description="Helical" evidence="7">
    <location>
        <begin position="36"/>
        <end position="64"/>
    </location>
</feature>
<evidence type="ECO:0000313" key="8">
    <source>
        <dbReference type="EMBL" id="KKO75657.1"/>
    </source>
</evidence>
<keyword evidence="5 7" id="KW-0472">Membrane</keyword>
<name>A0A0F9YSW8_9MICR</name>
<feature type="transmembrane region" description="Helical" evidence="7">
    <location>
        <begin position="303"/>
        <end position="323"/>
    </location>
</feature>
<dbReference type="GO" id="GO:0016746">
    <property type="term" value="F:acyltransferase activity"/>
    <property type="evidence" value="ECO:0007669"/>
    <property type="project" value="UniProtKB-KW"/>
</dbReference>
<sequence length="382" mass="44627">MLSNFLEKLSESERRFLAAIILTLILSATLKKKKGTLHNICACIILYITFGYLQMLYFFIAIFINLNLLIIFRFKEYSLTVINFAILYLFKIFGKDFYPHIQGTCDISGILMLLTIKMSYLGRDFDNKKHTLLDAIGYIVFIPGLILGPTTTFIEFIETPVSTEIASPLPTFIASAIFLVLIKITENFFPVSVLYKKNINIGTRLLNLYFYNLGQRFRFYFAWHYSNGCYILQGFNDMLNIKFFRVETATCIKDLSLGWNIKTNKWLKECYFDKIKHRNIFLASFVTFTVSALWHGVKPGYLIMFLSFCFSIPVIKGVNRIILKYASVLYPILSRIQMIFFIMYFSVPFFLLDVSKIYKVWSSVYFYGHIYCAFALYLIYLL</sequence>
<dbReference type="VEuPathDB" id="MicrosporidiaDB:NCER_100786"/>